<dbReference type="InterPro" id="IPR055429">
    <property type="entry name" value="TRAPPC13_M"/>
</dbReference>
<dbReference type="InterPro" id="IPR010378">
    <property type="entry name" value="TRAPPC13"/>
</dbReference>
<dbReference type="OrthoDB" id="10250284at2759"/>
<dbReference type="PANTHER" id="PTHR13134">
    <property type="entry name" value="TRAFFICKING PROTEIN PARTICLE COMPLEX SUBUNIT 13"/>
    <property type="match status" value="1"/>
</dbReference>
<evidence type="ECO:0000259" key="4">
    <source>
        <dbReference type="Pfam" id="PF23643"/>
    </source>
</evidence>
<dbReference type="Pfam" id="PF23647">
    <property type="entry name" value="TRAPPC13_M"/>
    <property type="match status" value="1"/>
</dbReference>
<gene>
    <name evidence="6" type="ORF">BJ684DRAFT_7545</name>
</gene>
<dbReference type="AlphaFoldDB" id="A0A4P9Y7I9"/>
<reference evidence="7" key="1">
    <citation type="journal article" date="2018" name="Nat. Microbiol.">
        <title>Leveraging single-cell genomics to expand the fungal tree of life.</title>
        <authorList>
            <person name="Ahrendt S.R."/>
            <person name="Quandt C.A."/>
            <person name="Ciobanu D."/>
            <person name="Clum A."/>
            <person name="Salamov A."/>
            <person name="Andreopoulos B."/>
            <person name="Cheng J.F."/>
            <person name="Woyke T."/>
            <person name="Pelin A."/>
            <person name="Henrissat B."/>
            <person name="Reynolds N.K."/>
            <person name="Benny G.L."/>
            <person name="Smith M.E."/>
            <person name="James T.Y."/>
            <person name="Grigoriev I.V."/>
        </authorList>
    </citation>
    <scope>NUCLEOTIDE SEQUENCE [LARGE SCALE GENOMIC DNA]</scope>
</reference>
<dbReference type="Pfam" id="PF06159">
    <property type="entry name" value="TRAPPC13_N"/>
    <property type="match status" value="1"/>
</dbReference>
<evidence type="ECO:0000259" key="3">
    <source>
        <dbReference type="Pfam" id="PF06159"/>
    </source>
</evidence>
<dbReference type="Proteomes" id="UP000267251">
    <property type="component" value="Unassembled WGS sequence"/>
</dbReference>
<proteinExistence type="inferred from homology"/>
<dbReference type="EMBL" id="KZ987758">
    <property type="protein sequence ID" value="RKP15096.1"/>
    <property type="molecule type" value="Genomic_DNA"/>
</dbReference>
<evidence type="ECO:0000313" key="6">
    <source>
        <dbReference type="EMBL" id="RKP15096.1"/>
    </source>
</evidence>
<dbReference type="Pfam" id="PF23643">
    <property type="entry name" value="TRAPPC13_C"/>
    <property type="match status" value="1"/>
</dbReference>
<feature type="domain" description="Trafficking protein particle complex subunit 13 middle" evidence="5">
    <location>
        <begin position="144"/>
        <end position="292"/>
    </location>
</feature>
<evidence type="ECO:0000256" key="2">
    <source>
        <dbReference type="SAM" id="MobiDB-lite"/>
    </source>
</evidence>
<protein>
    <submittedName>
        <fullName evidence="6">Uncharacterized protein</fullName>
    </submittedName>
</protein>
<name>A0A4P9Y7I9_9FUNG</name>
<organism evidence="6 7">
    <name type="scientific">Piptocephalis cylindrospora</name>
    <dbReference type="NCBI Taxonomy" id="1907219"/>
    <lineage>
        <taxon>Eukaryota</taxon>
        <taxon>Fungi</taxon>
        <taxon>Fungi incertae sedis</taxon>
        <taxon>Zoopagomycota</taxon>
        <taxon>Zoopagomycotina</taxon>
        <taxon>Zoopagomycetes</taxon>
        <taxon>Zoopagales</taxon>
        <taxon>Piptocephalidaceae</taxon>
        <taxon>Piptocephalis</taxon>
    </lineage>
</organism>
<feature type="domain" description="Trafficking protein particle complex subunit 13 C-terminal" evidence="4">
    <location>
        <begin position="306"/>
        <end position="400"/>
    </location>
</feature>
<feature type="region of interest" description="Disordered" evidence="2">
    <location>
        <begin position="446"/>
        <end position="479"/>
    </location>
</feature>
<dbReference type="GO" id="GO:1990072">
    <property type="term" value="C:TRAPPIII protein complex"/>
    <property type="evidence" value="ECO:0007669"/>
    <property type="project" value="TreeGrafter"/>
</dbReference>
<dbReference type="InterPro" id="IPR055428">
    <property type="entry name" value="TRAPPC13_C"/>
</dbReference>
<comment type="similarity">
    <text evidence="1">Belongs to the TRAPPC13 family.</text>
</comment>
<accession>A0A4P9Y7I9</accession>
<sequence>MPEESSGVERELSGGTDHPPAFPESQLALPTSFGAIYLGESFPAYLSMTNDSAREAARDVVIKAELQTSTQRFILIDTADSPTPVMPPQALTEYLIKHEVKELGVHVLVCSVQYTAKQLGTTGQSRDERRSFRKFYKFQVLNPLAVKTKVNSRLDARVFLEVQVQNITQDPMCLEKLNLDPAGPFAVRDLNIRLDPAEAVQGPQSQASESESGSESEEDSSPDSPVAHIFGDTNFLLPGDVRQYLYLLHPKDDLSVANALTSNALGKLDIVWRFSFGETGRLQTSQLTRRVPVADAIQVITRRVQDDVQVERPFTIDLRIFNRTDAPMKLQLSAVKAKMGAVLMRGQASRALGEVRPQGDVECTLEFLPLAPGLHTVSGVRVSDYISGESRDIEVAEVFVTMGPTLTGEGDEDGWGGEGGMMMGQSRSGLGGELDDTRLMGHMPSGSGDHHGWSQVGGGFTKRRLTLTRPTLSDPEDEV</sequence>
<keyword evidence="7" id="KW-1185">Reference proteome</keyword>
<evidence type="ECO:0000259" key="5">
    <source>
        <dbReference type="Pfam" id="PF23647"/>
    </source>
</evidence>
<evidence type="ECO:0000313" key="7">
    <source>
        <dbReference type="Proteomes" id="UP000267251"/>
    </source>
</evidence>
<dbReference type="InterPro" id="IPR055427">
    <property type="entry name" value="TRAPPC13_N"/>
</dbReference>
<feature type="domain" description="Trafficking protein particle complex subunit 13 N-terminal" evidence="3">
    <location>
        <begin position="24"/>
        <end position="140"/>
    </location>
</feature>
<evidence type="ECO:0000256" key="1">
    <source>
        <dbReference type="ARBA" id="ARBA00010785"/>
    </source>
</evidence>
<feature type="region of interest" description="Disordered" evidence="2">
    <location>
        <begin position="198"/>
        <end position="224"/>
    </location>
</feature>
<dbReference type="PANTHER" id="PTHR13134:SF3">
    <property type="entry name" value="TRAFFICKING PROTEIN PARTICLE COMPLEX SUBUNIT 13"/>
    <property type="match status" value="1"/>
</dbReference>
<feature type="compositionally biased region" description="Low complexity" evidence="2">
    <location>
        <begin position="202"/>
        <end position="211"/>
    </location>
</feature>
<feature type="compositionally biased region" description="Acidic residues" evidence="2">
    <location>
        <begin position="212"/>
        <end position="221"/>
    </location>
</feature>
<feature type="region of interest" description="Disordered" evidence="2">
    <location>
        <begin position="1"/>
        <end position="25"/>
    </location>
</feature>